<evidence type="ECO:0000256" key="1">
    <source>
        <dbReference type="SAM" id="MobiDB-lite"/>
    </source>
</evidence>
<dbReference type="EMBL" id="PDJE01000001">
    <property type="protein sequence ID" value="PFG31881.1"/>
    <property type="molecule type" value="Genomic_DNA"/>
</dbReference>
<feature type="compositionally biased region" description="Polar residues" evidence="1">
    <location>
        <begin position="434"/>
        <end position="449"/>
    </location>
</feature>
<dbReference type="RefSeq" id="WP_098408833.1">
    <property type="nucleotide sequence ID" value="NZ_PDJE01000001.1"/>
</dbReference>
<protein>
    <submittedName>
        <fullName evidence="3">Polysaccharide pyruvyl transferase</fullName>
    </submittedName>
</protein>
<evidence type="ECO:0000313" key="4">
    <source>
        <dbReference type="Proteomes" id="UP000221369"/>
    </source>
</evidence>
<dbReference type="Proteomes" id="UP000221369">
    <property type="component" value="Unassembled WGS sequence"/>
</dbReference>
<dbReference type="Pfam" id="PF04230">
    <property type="entry name" value="PS_pyruv_trans"/>
    <property type="match status" value="1"/>
</dbReference>
<name>A0A2A9DZX0_9MICO</name>
<gene>
    <name evidence="3" type="ORF">ATJ78_2863</name>
</gene>
<reference evidence="3 4" key="1">
    <citation type="submission" date="2017-10" db="EMBL/GenBank/DDBJ databases">
        <title>Sequencing the genomes of 1000 actinobacteria strains.</title>
        <authorList>
            <person name="Klenk H.-P."/>
        </authorList>
    </citation>
    <scope>NUCLEOTIDE SEQUENCE [LARGE SCALE GENOMIC DNA]</scope>
    <source>
        <strain evidence="3 4">DSM 21798</strain>
    </source>
</reference>
<organism evidence="3 4">
    <name type="scientific">Paramicrobacterium agarici</name>
    <dbReference type="NCBI Taxonomy" id="630514"/>
    <lineage>
        <taxon>Bacteria</taxon>
        <taxon>Bacillati</taxon>
        <taxon>Actinomycetota</taxon>
        <taxon>Actinomycetes</taxon>
        <taxon>Micrococcales</taxon>
        <taxon>Microbacteriaceae</taxon>
        <taxon>Paramicrobacterium</taxon>
    </lineage>
</organism>
<evidence type="ECO:0000259" key="2">
    <source>
        <dbReference type="Pfam" id="PF04230"/>
    </source>
</evidence>
<feature type="domain" description="Polysaccharide pyruvyl transferase" evidence="2">
    <location>
        <begin position="32"/>
        <end position="311"/>
    </location>
</feature>
<dbReference type="InterPro" id="IPR007345">
    <property type="entry name" value="Polysacch_pyruvyl_Trfase"/>
</dbReference>
<accession>A0A2A9DZX0</accession>
<keyword evidence="3" id="KW-0808">Transferase</keyword>
<comment type="caution">
    <text evidence="3">The sequence shown here is derived from an EMBL/GenBank/DDBJ whole genome shotgun (WGS) entry which is preliminary data.</text>
</comment>
<proteinExistence type="predicted"/>
<dbReference type="AlphaFoldDB" id="A0A2A9DZX0"/>
<evidence type="ECO:0000313" key="3">
    <source>
        <dbReference type="EMBL" id="PFG31881.1"/>
    </source>
</evidence>
<keyword evidence="4" id="KW-1185">Reference proteome</keyword>
<feature type="region of interest" description="Disordered" evidence="1">
    <location>
        <begin position="427"/>
        <end position="451"/>
    </location>
</feature>
<dbReference type="GO" id="GO:0016740">
    <property type="term" value="F:transferase activity"/>
    <property type="evidence" value="ECO:0007669"/>
    <property type="project" value="UniProtKB-KW"/>
</dbReference>
<sequence length="493" mass="54486">MRILVRAGKAPHDVVSPEASFARNRSGVFGANVGNLLFTNAVYKAVNVPDAEVVVDSLETESPRVNDEYTKRVNDEFDIFALPLANAFRTQFLPWLDRLSGVIEKLDIPVAVVGVGAQLGFDGNYSGVSDRTNASVTRFMRAVLDRSSSVGVRGEITADYLNSLGFGTNHVDVIGCPSMYDNGRQMVVEKADAPPAVDASIGLNVTPSISSMGAILNNVADRYPNSVYIPQEHRELALLLWGKDVSGKLASGVPADISHPLYRQDRIRFFLDPSTWRGYLSSCEFVFGNRIHGNIAALTAGTPAVLLSHDSRTLELARYHGIPFRPVPSADEGVDVEELYESADFTELNRCSMENFDRYTAFLRKNDLTTIYEPGQENISYEHILASASFPDPVHTLFSNNRDVLIERLRWLWQGIDADQLRSEGAYAPPFAPRSSSSGNDPKSLNASIQRLEAKVREHEGTLKYLRQPAEKRVLEGVRVRLNRLRGRGNKSG</sequence>